<evidence type="ECO:0000256" key="6">
    <source>
        <dbReference type="ARBA" id="ARBA00022842"/>
    </source>
</evidence>
<dbReference type="InterPro" id="IPR036078">
    <property type="entry name" value="Spo11/TopoVI_A_sf"/>
</dbReference>
<comment type="cofactor">
    <cofactor evidence="2">
        <name>Mg(2+)</name>
        <dbReference type="ChEBI" id="CHEBI:18420"/>
    </cofactor>
</comment>
<gene>
    <name evidence="14" type="ORF">I308_105813</name>
</gene>
<protein>
    <recommendedName>
        <fullName evidence="4">DNA topoisomerase (ATP-hydrolyzing)</fullName>
        <ecNumber evidence="4">5.6.2.2</ecNumber>
    </recommendedName>
</protein>
<evidence type="ECO:0000256" key="4">
    <source>
        <dbReference type="ARBA" id="ARBA00012895"/>
    </source>
</evidence>
<evidence type="ECO:0000256" key="5">
    <source>
        <dbReference type="ARBA" id="ARBA00022723"/>
    </source>
</evidence>
<feature type="active site" description="O-(5'-phospho-DNA)-tyrosine intermediate" evidence="10">
    <location>
        <position position="289"/>
    </location>
</feature>
<organism evidence="14 15">
    <name type="scientific">Cryptococcus tetragattii IND107</name>
    <dbReference type="NCBI Taxonomy" id="1296105"/>
    <lineage>
        <taxon>Eukaryota</taxon>
        <taxon>Fungi</taxon>
        <taxon>Dikarya</taxon>
        <taxon>Basidiomycota</taxon>
        <taxon>Agaricomycotina</taxon>
        <taxon>Tremellomycetes</taxon>
        <taxon>Tremellales</taxon>
        <taxon>Cryptococcaceae</taxon>
        <taxon>Cryptococcus</taxon>
        <taxon>Cryptococcus gattii species complex</taxon>
    </lineage>
</organism>
<dbReference type="InterPro" id="IPR036388">
    <property type="entry name" value="WH-like_DNA-bd_sf"/>
</dbReference>
<dbReference type="CDD" id="cd00223">
    <property type="entry name" value="TOPRIM_TopoIIB_SPO"/>
    <property type="match status" value="1"/>
</dbReference>
<keyword evidence="7 10" id="KW-0799">Topoisomerase</keyword>
<dbReference type="GeneID" id="91992668"/>
<keyword evidence="6" id="KW-0460">Magnesium</keyword>
<dbReference type="InterPro" id="IPR002815">
    <property type="entry name" value="Spo11/TopoVI_A"/>
</dbReference>
<keyword evidence="15" id="KW-1185">Reference proteome</keyword>
<comment type="similarity">
    <text evidence="3 10">Belongs to the TOP6A family.</text>
</comment>
<feature type="region of interest" description="Disordered" evidence="11">
    <location>
        <begin position="1"/>
        <end position="98"/>
    </location>
</feature>
<dbReference type="PRINTS" id="PR01550">
    <property type="entry name" value="TOP6AFAMILY"/>
</dbReference>
<dbReference type="InterPro" id="IPR034136">
    <property type="entry name" value="TOPRIM_Topo6A/Spo11"/>
</dbReference>
<dbReference type="PROSITE" id="PS52041">
    <property type="entry name" value="TOPO_IIB"/>
    <property type="match status" value="1"/>
</dbReference>
<dbReference type="EC" id="5.6.2.2" evidence="4"/>
<feature type="compositionally biased region" description="Basic and acidic residues" evidence="11">
    <location>
        <begin position="45"/>
        <end position="63"/>
    </location>
</feature>
<dbReference type="Proteomes" id="UP000054399">
    <property type="component" value="Unassembled WGS sequence"/>
</dbReference>
<dbReference type="RefSeq" id="XP_066611566.1">
    <property type="nucleotide sequence ID" value="XM_066760262.1"/>
</dbReference>
<dbReference type="PANTHER" id="PTHR10848">
    <property type="entry name" value="MEIOTIC RECOMBINATION PROTEIN SPO11"/>
    <property type="match status" value="1"/>
</dbReference>
<evidence type="ECO:0000256" key="1">
    <source>
        <dbReference type="ARBA" id="ARBA00000185"/>
    </source>
</evidence>
<feature type="domain" description="Topoisomerase 6 subunit A/Spo11 TOPRIM" evidence="13">
    <location>
        <begin position="372"/>
        <end position="530"/>
    </location>
</feature>
<keyword evidence="8 10" id="KW-0238">DNA-binding</keyword>
<evidence type="ECO:0000256" key="7">
    <source>
        <dbReference type="ARBA" id="ARBA00023029"/>
    </source>
</evidence>
<evidence type="ECO:0000256" key="2">
    <source>
        <dbReference type="ARBA" id="ARBA00001946"/>
    </source>
</evidence>
<dbReference type="EMBL" id="ATAM02000011">
    <property type="protein sequence ID" value="KAL0242184.1"/>
    <property type="molecule type" value="Genomic_DNA"/>
</dbReference>
<name>A0ABR3BKQ4_9TREE</name>
<evidence type="ECO:0000256" key="9">
    <source>
        <dbReference type="ARBA" id="ARBA00023235"/>
    </source>
</evidence>
<evidence type="ECO:0000256" key="8">
    <source>
        <dbReference type="ARBA" id="ARBA00023125"/>
    </source>
</evidence>
<dbReference type="PANTHER" id="PTHR10848:SF0">
    <property type="entry name" value="MEIOTIC RECOMBINATION PROTEIN SPO11"/>
    <property type="match status" value="1"/>
</dbReference>
<feature type="region of interest" description="Disordered" evidence="11">
    <location>
        <begin position="196"/>
        <end position="216"/>
    </location>
</feature>
<feature type="domain" description="Spo11/DNA topoisomerase VI subunit A N-terminal" evidence="12">
    <location>
        <begin position="261"/>
        <end position="321"/>
    </location>
</feature>
<keyword evidence="9 10" id="KW-0413">Isomerase</keyword>
<evidence type="ECO:0000256" key="3">
    <source>
        <dbReference type="ARBA" id="ARBA00006559"/>
    </source>
</evidence>
<dbReference type="Gene3D" id="3.40.1360.10">
    <property type="match status" value="1"/>
</dbReference>
<sequence length="568" mass="63437">MPSLPQSFLTRQSSSALSFPSYHGSPTHDMDDKDADILLIEEENSDHGTDPSCRSEDSDRDSTQVDDGPGDEDHLIWALADDLDSDASTQNGGDNNEEAQEALLEQLVRRTEAMRNPAAHTASFYAQSEVSDDDENSFGIDEPYSESLIEDGIQFSDEGREKALDFLESMVLSFLEQISASAETIVSNKTSKAHKKRLKGLKARRNQATETDEEQEIDRSLDAGKIGVTISLKNRKSGSYQPVILPDSPLQRPGRQNSIMRMTCIMRVASTLYEAVLDRNVVTLRDVYYRDKQLFRCQPVVDKIVDDLVATAGLKRRDFYVCASAKGLIASSSFVIRYRTGDEVVLSANRANLVDPAEKIDVIEAPNGLDWVLIVEKDSLCGAGFLQYERIGHGALITGKGFPDLATRQILRLIVDTFPCVKIYALVDADPHGLKILSTYMYGSKANAYSNDYEDLPLRDRVQWLGLRASDWSDLRINYDDLIPLEQSDIQMAMSMLRDHQTLPDEWKRELSHMLHLRRKAEIEIITASSGSNDYVDSNGSGDGKEDGQPLSGVERLINYIVKNMGFR</sequence>
<dbReference type="InterPro" id="IPR013049">
    <property type="entry name" value="Spo11/TopoVI_A_N"/>
</dbReference>
<evidence type="ECO:0000313" key="15">
    <source>
        <dbReference type="Proteomes" id="UP000054399"/>
    </source>
</evidence>
<feature type="compositionally biased region" description="Basic residues" evidence="11">
    <location>
        <begin position="196"/>
        <end position="205"/>
    </location>
</feature>
<dbReference type="Pfam" id="PF21180">
    <property type="entry name" value="TOP6A-Spo11_Toprim"/>
    <property type="match status" value="1"/>
</dbReference>
<dbReference type="Pfam" id="PF04406">
    <property type="entry name" value="TP6A_N"/>
    <property type="match status" value="1"/>
</dbReference>
<evidence type="ECO:0000259" key="13">
    <source>
        <dbReference type="Pfam" id="PF21180"/>
    </source>
</evidence>
<dbReference type="SUPFAM" id="SSF56726">
    <property type="entry name" value="DNA topoisomerase IV, alpha subunit"/>
    <property type="match status" value="1"/>
</dbReference>
<reference evidence="15" key="1">
    <citation type="submission" date="2015-01" db="EMBL/GenBank/DDBJ databases">
        <title>The Genome Sequence of Cryptococcus gattii MMRL2647.</title>
        <authorList>
            <consortium name="The Broad Institute Genomics Platform"/>
            <person name="Cuomo C."/>
            <person name="Litvintseva A."/>
            <person name="Chen Y."/>
            <person name="Heitman J."/>
            <person name="Sun S."/>
            <person name="Springer D."/>
            <person name="Dromer F."/>
            <person name="Young S."/>
            <person name="Zeng Q."/>
            <person name="Gargeya S."/>
            <person name="Abouelleil A."/>
            <person name="Alvarado L."/>
            <person name="Chapman S.B."/>
            <person name="Gainer-Dewar J."/>
            <person name="Goldberg J."/>
            <person name="Griggs A."/>
            <person name="Gujja S."/>
            <person name="Hansen M."/>
            <person name="Howarth C."/>
            <person name="Imamovic A."/>
            <person name="Larimer J."/>
            <person name="Murphy C."/>
            <person name="Naylor J."/>
            <person name="Pearson M."/>
            <person name="Priest M."/>
            <person name="Roberts A."/>
            <person name="Saif S."/>
            <person name="Shea T."/>
            <person name="Sykes S."/>
            <person name="Wortman J."/>
            <person name="Nusbaum C."/>
            <person name="Birren B."/>
        </authorList>
    </citation>
    <scope>NUCLEOTIDE SEQUENCE [LARGE SCALE GENOMIC DNA]</scope>
    <source>
        <strain evidence="15">IND107</strain>
    </source>
</reference>
<accession>A0ABR3BKQ4</accession>
<feature type="compositionally biased region" description="Polar residues" evidence="11">
    <location>
        <begin position="1"/>
        <end position="18"/>
    </location>
</feature>
<reference evidence="14 15" key="2">
    <citation type="submission" date="2024-01" db="EMBL/GenBank/DDBJ databases">
        <title>Comparative genomics of Cryptococcus and Kwoniella reveals pathogenesis evolution and contrasting modes of karyotype evolution via chromosome fusion or intercentromeric recombination.</title>
        <authorList>
            <person name="Coelho M.A."/>
            <person name="David-Palma M."/>
            <person name="Shea T."/>
            <person name="Bowers K."/>
            <person name="Mcginley-Smith S."/>
            <person name="Mohammad A.W."/>
            <person name="Gnirke A."/>
            <person name="Yurkov A.M."/>
            <person name="Nowrousian M."/>
            <person name="Sun S."/>
            <person name="Cuomo C.A."/>
            <person name="Heitman J."/>
        </authorList>
    </citation>
    <scope>NUCLEOTIDE SEQUENCE [LARGE SCALE GENOMIC DNA]</scope>
    <source>
        <strain evidence="14 15">IND107</strain>
    </source>
</reference>
<evidence type="ECO:0000256" key="11">
    <source>
        <dbReference type="SAM" id="MobiDB-lite"/>
    </source>
</evidence>
<evidence type="ECO:0000256" key="10">
    <source>
        <dbReference type="PROSITE-ProRule" id="PRU01385"/>
    </source>
</evidence>
<comment type="caution">
    <text evidence="14">The sequence shown here is derived from an EMBL/GenBank/DDBJ whole genome shotgun (WGS) entry which is preliminary data.</text>
</comment>
<keyword evidence="5" id="KW-0479">Metal-binding</keyword>
<comment type="catalytic activity">
    <reaction evidence="1 10">
        <text>ATP-dependent breakage, passage and rejoining of double-stranded DNA.</text>
        <dbReference type="EC" id="5.6.2.2"/>
    </reaction>
</comment>
<dbReference type="Gene3D" id="1.10.10.10">
    <property type="entry name" value="Winged helix-like DNA-binding domain superfamily/Winged helix DNA-binding domain"/>
    <property type="match status" value="1"/>
</dbReference>
<evidence type="ECO:0000313" key="14">
    <source>
        <dbReference type="EMBL" id="KAL0242184.1"/>
    </source>
</evidence>
<proteinExistence type="inferred from homology"/>
<evidence type="ECO:0000259" key="12">
    <source>
        <dbReference type="Pfam" id="PF04406"/>
    </source>
</evidence>